<dbReference type="GO" id="GO:0020037">
    <property type="term" value="F:heme binding"/>
    <property type="evidence" value="ECO:0007669"/>
    <property type="project" value="InterPro"/>
</dbReference>
<evidence type="ECO:0000256" key="6">
    <source>
        <dbReference type="PIRSR" id="PIRSR602401-1"/>
    </source>
</evidence>
<dbReference type="InterPro" id="IPR017972">
    <property type="entry name" value="Cyt_P450_CS"/>
</dbReference>
<dbReference type="Proteomes" id="UP001251528">
    <property type="component" value="Unassembled WGS sequence"/>
</dbReference>
<sequence>MSSFQTLIDAVASSFALKLAITVSLLLLYPIGVFVRNIYFHPLSKFPGPKLWAASYIPYIKALLTGTLVKEHAEIHDKYGDVVRVGPNEISFATDEAWRDIYEYRPGHKETSKDPVWYIAPNGAPQNIVTTTDAKVHARMRKYLGNSFTDTALIDQRPTIEGYADLFISRLRDMSTAPETGGKGALVDMTDWINFFTVDVIGDLAFGEPFGCLQTSDYHPWVRTLFNFLKGMVFAASTRFYPWIASAMESLLPKSVMDLQRQHTEFANEKINRRLNLQTNRPDFMTPFLKQNPDFKYMSKGEIESTFAIIIVAGSETSATVLCGILNQLTKNSNSLMTLENVIRQRFRSEEEISIETTTNIPYLEAVIHEGLRLCNPVPGGLPRVVPQGGETYAGYFLPGGTKLSIRPYVLNRSKKHFAAPYEFCPKRWMPTDQRPSKFANDSLSVSKPFSTGPTGCLGKSLAWAEMRLILARLVWAFNISVDPDRAVDWTKLRAMMTIEKQPMLVRLKIRPM</sequence>
<feature type="binding site" description="axial binding residue" evidence="6">
    <location>
        <position position="457"/>
    </location>
    <ligand>
        <name>heme</name>
        <dbReference type="ChEBI" id="CHEBI:30413"/>
    </ligand>
    <ligandPart>
        <name>Fe</name>
        <dbReference type="ChEBI" id="CHEBI:18248"/>
    </ligandPart>
</feature>
<keyword evidence="7" id="KW-0560">Oxidoreductase</keyword>
<keyword evidence="3 6" id="KW-0349">Heme</keyword>
<protein>
    <recommendedName>
        <fullName evidence="11">Cytochrome P450</fullName>
    </recommendedName>
</protein>
<comment type="similarity">
    <text evidence="2 7">Belongs to the cytochrome P450 family.</text>
</comment>
<dbReference type="AlphaFoldDB" id="A0AAJ0CTB3"/>
<reference evidence="9" key="1">
    <citation type="submission" date="2023-06" db="EMBL/GenBank/DDBJ databases">
        <title>Conoideocrella luteorostrata (Hypocreales: Clavicipitaceae), a potential biocontrol fungus for elongate hemlock scale in United States Christmas tree production areas.</title>
        <authorList>
            <person name="Barrett H."/>
            <person name="Lovett B."/>
            <person name="Macias A.M."/>
            <person name="Stajich J.E."/>
            <person name="Kasson M.T."/>
        </authorList>
    </citation>
    <scope>NUCLEOTIDE SEQUENCE</scope>
    <source>
        <strain evidence="9">ARSEF 14590</strain>
    </source>
</reference>
<dbReference type="PRINTS" id="PR00463">
    <property type="entry name" value="EP450I"/>
</dbReference>
<dbReference type="GO" id="GO:0004497">
    <property type="term" value="F:monooxygenase activity"/>
    <property type="evidence" value="ECO:0007669"/>
    <property type="project" value="UniProtKB-KW"/>
</dbReference>
<accession>A0AAJ0CTB3</accession>
<evidence type="ECO:0000313" key="9">
    <source>
        <dbReference type="EMBL" id="KAK2603870.1"/>
    </source>
</evidence>
<keyword evidence="5 6" id="KW-0408">Iron</keyword>
<dbReference type="InterPro" id="IPR036396">
    <property type="entry name" value="Cyt_P450_sf"/>
</dbReference>
<evidence type="ECO:0000256" key="3">
    <source>
        <dbReference type="ARBA" id="ARBA00022617"/>
    </source>
</evidence>
<dbReference type="InterPro" id="IPR050121">
    <property type="entry name" value="Cytochrome_P450_monoxygenase"/>
</dbReference>
<evidence type="ECO:0000256" key="2">
    <source>
        <dbReference type="ARBA" id="ARBA00010617"/>
    </source>
</evidence>
<evidence type="ECO:0000256" key="8">
    <source>
        <dbReference type="SAM" id="Phobius"/>
    </source>
</evidence>
<proteinExistence type="inferred from homology"/>
<comment type="cofactor">
    <cofactor evidence="1 6">
        <name>heme</name>
        <dbReference type="ChEBI" id="CHEBI:30413"/>
    </cofactor>
</comment>
<dbReference type="InterPro" id="IPR002401">
    <property type="entry name" value="Cyt_P450_E_grp-I"/>
</dbReference>
<name>A0AAJ0CTB3_9HYPO</name>
<dbReference type="GO" id="GO:0016705">
    <property type="term" value="F:oxidoreductase activity, acting on paired donors, with incorporation or reduction of molecular oxygen"/>
    <property type="evidence" value="ECO:0007669"/>
    <property type="project" value="InterPro"/>
</dbReference>
<dbReference type="PRINTS" id="PR00385">
    <property type="entry name" value="P450"/>
</dbReference>
<keyword evidence="10" id="KW-1185">Reference proteome</keyword>
<dbReference type="GO" id="GO:0005506">
    <property type="term" value="F:iron ion binding"/>
    <property type="evidence" value="ECO:0007669"/>
    <property type="project" value="InterPro"/>
</dbReference>
<dbReference type="InterPro" id="IPR001128">
    <property type="entry name" value="Cyt_P450"/>
</dbReference>
<dbReference type="PANTHER" id="PTHR24305">
    <property type="entry name" value="CYTOCHROME P450"/>
    <property type="match status" value="1"/>
</dbReference>
<evidence type="ECO:0000256" key="7">
    <source>
        <dbReference type="RuleBase" id="RU000461"/>
    </source>
</evidence>
<evidence type="ECO:0000256" key="5">
    <source>
        <dbReference type="ARBA" id="ARBA00023004"/>
    </source>
</evidence>
<dbReference type="CDD" id="cd11058">
    <property type="entry name" value="CYP60B-like"/>
    <property type="match status" value="1"/>
</dbReference>
<evidence type="ECO:0000256" key="4">
    <source>
        <dbReference type="ARBA" id="ARBA00022723"/>
    </source>
</evidence>
<feature type="transmembrane region" description="Helical" evidence="8">
    <location>
        <begin position="15"/>
        <end position="35"/>
    </location>
</feature>
<dbReference type="EMBL" id="JASWJB010000054">
    <property type="protein sequence ID" value="KAK2603870.1"/>
    <property type="molecule type" value="Genomic_DNA"/>
</dbReference>
<keyword evidence="4 6" id="KW-0479">Metal-binding</keyword>
<dbReference type="PANTHER" id="PTHR24305:SF210">
    <property type="entry name" value="CYTOCHROME P450 MONOOXYGENASE ASQL-RELATED"/>
    <property type="match status" value="1"/>
</dbReference>
<dbReference type="SUPFAM" id="SSF48264">
    <property type="entry name" value="Cytochrome P450"/>
    <property type="match status" value="1"/>
</dbReference>
<comment type="caution">
    <text evidence="9">The sequence shown here is derived from an EMBL/GenBank/DDBJ whole genome shotgun (WGS) entry which is preliminary data.</text>
</comment>
<keyword evidence="8" id="KW-0472">Membrane</keyword>
<dbReference type="Pfam" id="PF00067">
    <property type="entry name" value="p450"/>
    <property type="match status" value="1"/>
</dbReference>
<evidence type="ECO:0000313" key="10">
    <source>
        <dbReference type="Proteomes" id="UP001251528"/>
    </source>
</evidence>
<keyword evidence="7" id="KW-0503">Monooxygenase</keyword>
<keyword evidence="8" id="KW-0812">Transmembrane</keyword>
<keyword evidence="8" id="KW-1133">Transmembrane helix</keyword>
<dbReference type="PROSITE" id="PS00086">
    <property type="entry name" value="CYTOCHROME_P450"/>
    <property type="match status" value="1"/>
</dbReference>
<evidence type="ECO:0008006" key="11">
    <source>
        <dbReference type="Google" id="ProtNLM"/>
    </source>
</evidence>
<evidence type="ECO:0000256" key="1">
    <source>
        <dbReference type="ARBA" id="ARBA00001971"/>
    </source>
</evidence>
<organism evidence="9 10">
    <name type="scientific">Conoideocrella luteorostrata</name>
    <dbReference type="NCBI Taxonomy" id="1105319"/>
    <lineage>
        <taxon>Eukaryota</taxon>
        <taxon>Fungi</taxon>
        <taxon>Dikarya</taxon>
        <taxon>Ascomycota</taxon>
        <taxon>Pezizomycotina</taxon>
        <taxon>Sordariomycetes</taxon>
        <taxon>Hypocreomycetidae</taxon>
        <taxon>Hypocreales</taxon>
        <taxon>Clavicipitaceae</taxon>
        <taxon>Conoideocrella</taxon>
    </lineage>
</organism>
<dbReference type="Gene3D" id="1.10.630.10">
    <property type="entry name" value="Cytochrome P450"/>
    <property type="match status" value="1"/>
</dbReference>
<gene>
    <name evidence="9" type="ORF">QQS21_003905</name>
</gene>